<dbReference type="EnsemblPlants" id="KQJ88897">
    <property type="protein sequence ID" value="KQJ88897"/>
    <property type="gene ID" value="BRADI_4g21986v3"/>
</dbReference>
<gene>
    <name evidence="1" type="ORF">BRADI_4g21986v3</name>
</gene>
<organism evidence="1">
    <name type="scientific">Brachypodium distachyon</name>
    <name type="common">Purple false brome</name>
    <name type="synonym">Trachynia distachya</name>
    <dbReference type="NCBI Taxonomy" id="15368"/>
    <lineage>
        <taxon>Eukaryota</taxon>
        <taxon>Viridiplantae</taxon>
        <taxon>Streptophyta</taxon>
        <taxon>Embryophyta</taxon>
        <taxon>Tracheophyta</taxon>
        <taxon>Spermatophyta</taxon>
        <taxon>Magnoliopsida</taxon>
        <taxon>Liliopsida</taxon>
        <taxon>Poales</taxon>
        <taxon>Poaceae</taxon>
        <taxon>BOP clade</taxon>
        <taxon>Pooideae</taxon>
        <taxon>Stipodae</taxon>
        <taxon>Brachypodieae</taxon>
        <taxon>Brachypodium</taxon>
    </lineage>
</organism>
<evidence type="ECO:0000313" key="2">
    <source>
        <dbReference type="EnsemblPlants" id="KQJ88896"/>
    </source>
</evidence>
<proteinExistence type="predicted"/>
<dbReference type="EnsemblPlants" id="KQJ88898">
    <property type="protein sequence ID" value="KQJ88898"/>
    <property type="gene ID" value="BRADI_4g21986v3"/>
</dbReference>
<dbReference type="InParanoid" id="A0A0Q3H619"/>
<dbReference type="EMBL" id="CM000883">
    <property type="protein sequence ID" value="KQJ88896.1"/>
    <property type="molecule type" value="Genomic_DNA"/>
</dbReference>
<dbReference type="Gramene" id="KQJ88897">
    <property type="protein sequence ID" value="KQJ88897"/>
    <property type="gene ID" value="BRADI_4g21986v3"/>
</dbReference>
<accession>A0A0Q3H619</accession>
<keyword evidence="3" id="KW-1185">Reference proteome</keyword>
<evidence type="ECO:0000313" key="3">
    <source>
        <dbReference type="Proteomes" id="UP000008810"/>
    </source>
</evidence>
<dbReference type="Proteomes" id="UP000008810">
    <property type="component" value="Chromosome 4"/>
</dbReference>
<dbReference type="EnsemblPlants" id="KQJ88896">
    <property type="protein sequence ID" value="KQJ88896"/>
    <property type="gene ID" value="BRADI_4g21986v3"/>
</dbReference>
<dbReference type="EMBL" id="CM000883">
    <property type="protein sequence ID" value="KQJ88897.1"/>
    <property type="molecule type" value="Genomic_DNA"/>
</dbReference>
<dbReference type="Gramene" id="KQJ88898">
    <property type="protein sequence ID" value="KQJ88898"/>
    <property type="gene ID" value="BRADI_4g21986v3"/>
</dbReference>
<name>A0A0Q3H619_BRADI</name>
<reference evidence="2" key="3">
    <citation type="submission" date="2018-08" db="UniProtKB">
        <authorList>
            <consortium name="EnsemblPlants"/>
        </authorList>
    </citation>
    <scope>IDENTIFICATION</scope>
    <source>
        <strain evidence="2">cv. Bd21</strain>
    </source>
</reference>
<reference evidence="1" key="2">
    <citation type="submission" date="2017-06" db="EMBL/GenBank/DDBJ databases">
        <title>WGS assembly of Brachypodium distachyon.</title>
        <authorList>
            <consortium name="The International Brachypodium Initiative"/>
            <person name="Lucas S."/>
            <person name="Harmon-Smith M."/>
            <person name="Lail K."/>
            <person name="Tice H."/>
            <person name="Grimwood J."/>
            <person name="Bruce D."/>
            <person name="Barry K."/>
            <person name="Shu S."/>
            <person name="Lindquist E."/>
            <person name="Wang M."/>
            <person name="Pitluck S."/>
            <person name="Vogel J.P."/>
            <person name="Garvin D.F."/>
            <person name="Mockler T.C."/>
            <person name="Schmutz J."/>
            <person name="Rokhsar D."/>
            <person name="Bevan M.W."/>
        </authorList>
    </citation>
    <scope>NUCLEOTIDE SEQUENCE</scope>
    <source>
        <strain evidence="1">Bd21</strain>
    </source>
</reference>
<dbReference type="Gramene" id="KQJ88896">
    <property type="protein sequence ID" value="KQJ88896"/>
    <property type="gene ID" value="BRADI_4g21986v3"/>
</dbReference>
<reference evidence="1 2" key="1">
    <citation type="journal article" date="2010" name="Nature">
        <title>Genome sequencing and analysis of the model grass Brachypodium distachyon.</title>
        <authorList>
            <consortium name="International Brachypodium Initiative"/>
        </authorList>
    </citation>
    <scope>NUCLEOTIDE SEQUENCE [LARGE SCALE GENOMIC DNA]</scope>
    <source>
        <strain evidence="1 2">Bd21</strain>
    </source>
</reference>
<evidence type="ECO:0000313" key="1">
    <source>
        <dbReference type="EMBL" id="KQJ88898.1"/>
    </source>
</evidence>
<dbReference type="AlphaFoldDB" id="A0A0Q3H619"/>
<protein>
    <submittedName>
        <fullName evidence="1 2">Uncharacterized protein</fullName>
    </submittedName>
</protein>
<dbReference type="EMBL" id="CM000883">
    <property type="protein sequence ID" value="KQJ88898.1"/>
    <property type="molecule type" value="Genomic_DNA"/>
</dbReference>
<sequence length="148" mass="16217">MSCIFDPIPFFPSPFPHSLRLSLSAVVFLVRRRGISAVLVDGEGRRGVRVGGSWSKDAGGRRAHRRFLAAGSRIHLRASEGVASRARVRRLHVTWRLVGGCAKLFPVLIRARRAHRQRGGAAVSVGVTSRAISPPISRGHHEFNNAEI</sequence>